<reference evidence="2 3" key="1">
    <citation type="submission" date="2024-10" db="EMBL/GenBank/DDBJ databases">
        <title>The Natural Products Discovery Center: Release of the First 8490 Sequenced Strains for Exploring Actinobacteria Biosynthetic Diversity.</title>
        <authorList>
            <person name="Kalkreuter E."/>
            <person name="Kautsar S.A."/>
            <person name="Yang D."/>
            <person name="Bader C.D."/>
            <person name="Teijaro C.N."/>
            <person name="Fluegel L."/>
            <person name="Davis C.M."/>
            <person name="Simpson J.R."/>
            <person name="Lauterbach L."/>
            <person name="Steele A.D."/>
            <person name="Gui C."/>
            <person name="Meng S."/>
            <person name="Li G."/>
            <person name="Viehrig K."/>
            <person name="Ye F."/>
            <person name="Su P."/>
            <person name="Kiefer A.F."/>
            <person name="Nichols A."/>
            <person name="Cepeda A.J."/>
            <person name="Yan W."/>
            <person name="Fan B."/>
            <person name="Jiang Y."/>
            <person name="Adhikari A."/>
            <person name="Zheng C.-J."/>
            <person name="Schuster L."/>
            <person name="Cowan T.M."/>
            <person name="Smanski M.J."/>
            <person name="Chevrette M.G."/>
            <person name="De Carvalho L.P.S."/>
            <person name="Shen B."/>
        </authorList>
    </citation>
    <scope>NUCLEOTIDE SEQUENCE [LARGE SCALE GENOMIC DNA]</scope>
    <source>
        <strain evidence="2 3">NPDC002593</strain>
    </source>
</reference>
<protein>
    <submittedName>
        <fullName evidence="2">DUF3054 domain-containing protein</fullName>
    </submittedName>
</protein>
<feature type="transmembrane region" description="Helical" evidence="1">
    <location>
        <begin position="72"/>
        <end position="91"/>
    </location>
</feature>
<keyword evidence="1" id="KW-0812">Transmembrane</keyword>
<dbReference type="Pfam" id="PF11255">
    <property type="entry name" value="DUF3054"/>
    <property type="match status" value="1"/>
</dbReference>
<dbReference type="InterPro" id="IPR021414">
    <property type="entry name" value="DUF3054"/>
</dbReference>
<keyword evidence="3" id="KW-1185">Reference proteome</keyword>
<gene>
    <name evidence="2" type="ORF">ACFYXQ_12300</name>
</gene>
<dbReference type="EMBL" id="JBIAQY010000003">
    <property type="protein sequence ID" value="MFF3568545.1"/>
    <property type="molecule type" value="Genomic_DNA"/>
</dbReference>
<sequence>MKKLAPFLIDVVLVIVFCLIGRRSHHEGAISAGLFRTLWPFGIGLLLGWALAPLLGARGRFDDVLARFDARVLWPAGVTLWLSTLIIGMVLRVISGQGIAFSFVLVAAAVLALFLLGWRAAWKALS</sequence>
<feature type="transmembrane region" description="Helical" evidence="1">
    <location>
        <begin position="98"/>
        <end position="118"/>
    </location>
</feature>
<evidence type="ECO:0000256" key="1">
    <source>
        <dbReference type="SAM" id="Phobius"/>
    </source>
</evidence>
<evidence type="ECO:0000313" key="2">
    <source>
        <dbReference type="EMBL" id="MFF3568545.1"/>
    </source>
</evidence>
<keyword evidence="1" id="KW-1133">Transmembrane helix</keyword>
<keyword evidence="1" id="KW-0472">Membrane</keyword>
<proteinExistence type="predicted"/>
<feature type="transmembrane region" description="Helical" evidence="1">
    <location>
        <begin position="6"/>
        <end position="22"/>
    </location>
</feature>
<dbReference type="Proteomes" id="UP001601992">
    <property type="component" value="Unassembled WGS sequence"/>
</dbReference>
<evidence type="ECO:0000313" key="3">
    <source>
        <dbReference type="Proteomes" id="UP001601992"/>
    </source>
</evidence>
<comment type="caution">
    <text evidence="2">The sequence shown here is derived from an EMBL/GenBank/DDBJ whole genome shotgun (WGS) entry which is preliminary data.</text>
</comment>
<organism evidence="2 3">
    <name type="scientific">Nocardia jiangxiensis</name>
    <dbReference type="NCBI Taxonomy" id="282685"/>
    <lineage>
        <taxon>Bacteria</taxon>
        <taxon>Bacillati</taxon>
        <taxon>Actinomycetota</taxon>
        <taxon>Actinomycetes</taxon>
        <taxon>Mycobacteriales</taxon>
        <taxon>Nocardiaceae</taxon>
        <taxon>Nocardia</taxon>
    </lineage>
</organism>
<feature type="transmembrane region" description="Helical" evidence="1">
    <location>
        <begin position="34"/>
        <end position="52"/>
    </location>
</feature>
<name>A0ABW6RX05_9NOCA</name>
<accession>A0ABW6RX05</accession>
<dbReference type="RefSeq" id="WP_040829113.1">
    <property type="nucleotide sequence ID" value="NZ_JBIAQY010000003.1"/>
</dbReference>